<sequence>MSADPELWLALAPSWTGESALATGLPATDTDDVDAYYQRLSELVGAWQQQGLAERNGTLRPDQIRFTEFWHTTAQRRTALASAVAALGRPALATEARRIATRLHDCDLDVPLDRVMRNWIDLAIADAAGHPERRFLDRVRELCRSHHVSEAQEQITAAEIYEPVARPAFHEAVEAARRLVRLTHRRAHDRHSLREYQPRSAWTAELRTLLNGDGREWAMHLIGTGGTGKTSFVRYVASGEFAEHSGLPPITVGRVDFDLLSPEYPARRPAHLLTEFAHELASEVRTGPAEEARATFYRLAYAADEATGPARAAATADALRAFVRFLTELPGRILLILDTCEELSRADPAGTPDAAVAATFEVLAAVHQGLPSVRVLLCGRRPMDPGPGVALRRVPARGFTEEEAKRYLTRPDDGVVMPESLVEAILTLSPERAEPPDQAARRFSPFDVRLYRQWWASEKDITAEQLGRSGRSAYVQERIVGRLTEPWSKSALPAVALLGTFDGWTLESVIRDRSDIEAVIAEFARQDWIDTRTDPAGEGQVLEVHASMRPLLLVWAHGLAHEKVATVRRSLAAALGEQLRSRPLDQLSVANVVSALRLAAPVPAAQLWELLEARMGTPGDWAWMSRLCPRVLGALAEARIPAGQRQEKAPEGTSPPGDLLIAAVRATAVAVAVRSGADFDRAAEWRAVLRLIDGRNGATAERLRLRARLGILAATAREAMSDPGAVAATAALIRDATEHERLAGAVVAAVEAVAETTAPGPDLEPIATAVHDWLANSDPVTSICVRLAVHRLIPGGFEDPMLIRDLDRAARDAPVGVDPWPDWIAPPSVLIRLDLHLAARAYLTGEPLRKLPLQQWERDAEARSATLDSDRLLSVCLHLRLGHGTVARDHLDSLLPLAGPADRTAHRLRVHRLIPPLFQSLSYAYLVLGDIATAQRMLDDELRRAREQGDRETARSAADGLLWLGRRMRRTLRADLPEAAEPHLAGREWVSRALTDGTPPPAQVCASAAHWHRRWQALSVDPHTATVTLPPLPEQLGPVDHGLRKLLVADLREAAAAGAGAAAEQMLARVRELPTAERVDPAAGPPIDAVHLALAEAGPADLGSFHDTDTAHPPLFLAVAALELGEQRALRDPAGAKPLLALAAALSESRSPVLGFQATTLAALAHVHAGAGQSDLTTRSLVLGLNTAYTRMREHLGGTLPEWAALTGAPLKPDDPWAGWLARVRVAITALAGRSDPEPPAEIAPEPPAEIAPEPPAEIAPEPPAEIALEPRAETGLEPRAETGLEPRAETGLEPRAETGPEPRAEIAPEPRAETALEPRAETGPEPPAETAPGPRSVELHPTRFGAADQAIPKRDAVKAVVPRLDAPSRLRLSLVAMQARWRRIPQLTVQVLPRPRKLLLTTGREPWRGPADPTGWSVAGMSPFGAVRMGAGDSVPDLSASMGAVTGENLPRLWRLVLPLGDQVRFWEAEITERLGMPDGSAMPRWYREWATVRTAPHSGNGQGGPSVYVLEGRVGRDRSEFQFLDRASERVMTPADMARLDAAAIVLRTAPAGGGDPGGVRDIDALRLAVRCMAAGVRNLLLLPRLSPSAAARVGELAAELNTRAGPPHAKDLMALADSARDRAEPNRGHVVLFLGGKPDDRIG</sequence>
<keyword evidence="3" id="KW-1185">Reference proteome</keyword>
<evidence type="ECO:0000256" key="1">
    <source>
        <dbReference type="SAM" id="MobiDB-lite"/>
    </source>
</evidence>
<protein>
    <recommendedName>
        <fullName evidence="4">AAA ATPase domain-containing protein</fullName>
    </recommendedName>
</protein>
<dbReference type="InterPro" id="IPR027417">
    <property type="entry name" value="P-loop_NTPase"/>
</dbReference>
<dbReference type="SUPFAM" id="SSF52540">
    <property type="entry name" value="P-loop containing nucleoside triphosphate hydrolases"/>
    <property type="match status" value="1"/>
</dbReference>
<proteinExistence type="predicted"/>
<dbReference type="RefSeq" id="WP_208472333.1">
    <property type="nucleotide sequence ID" value="NZ_JAGFNS010000035.1"/>
</dbReference>
<organism evidence="2 3">
    <name type="scientific">Actinoplanes flavus</name>
    <dbReference type="NCBI Taxonomy" id="2820290"/>
    <lineage>
        <taxon>Bacteria</taxon>
        <taxon>Bacillati</taxon>
        <taxon>Actinomycetota</taxon>
        <taxon>Actinomycetes</taxon>
        <taxon>Micromonosporales</taxon>
        <taxon>Micromonosporaceae</taxon>
        <taxon>Actinoplanes</taxon>
    </lineage>
</organism>
<accession>A0ABS3UX52</accession>
<name>A0ABS3UX52_9ACTN</name>
<evidence type="ECO:0000313" key="2">
    <source>
        <dbReference type="EMBL" id="MBO3743168.1"/>
    </source>
</evidence>
<gene>
    <name evidence="2" type="ORF">J5X75_37290</name>
</gene>
<feature type="region of interest" description="Disordered" evidence="1">
    <location>
        <begin position="1233"/>
        <end position="1261"/>
    </location>
</feature>
<comment type="caution">
    <text evidence="2">The sequence shown here is derived from an EMBL/GenBank/DDBJ whole genome shotgun (WGS) entry which is preliminary data.</text>
</comment>
<dbReference type="Gene3D" id="3.40.50.300">
    <property type="entry name" value="P-loop containing nucleotide triphosphate hydrolases"/>
    <property type="match status" value="1"/>
</dbReference>
<evidence type="ECO:0000313" key="3">
    <source>
        <dbReference type="Proteomes" id="UP000679690"/>
    </source>
</evidence>
<dbReference type="Proteomes" id="UP000679690">
    <property type="component" value="Unassembled WGS sequence"/>
</dbReference>
<evidence type="ECO:0008006" key="4">
    <source>
        <dbReference type="Google" id="ProtNLM"/>
    </source>
</evidence>
<feature type="compositionally biased region" description="Basic and acidic residues" evidence="1">
    <location>
        <begin position="1276"/>
        <end position="1323"/>
    </location>
</feature>
<feature type="compositionally biased region" description="Pro residues" evidence="1">
    <location>
        <begin position="1238"/>
        <end position="1261"/>
    </location>
</feature>
<reference evidence="2 3" key="1">
    <citation type="submission" date="2021-03" db="EMBL/GenBank/DDBJ databases">
        <title>Actinoplanes flavus sp. nov., a novel actinomycete isolated from Coconut Palm rhizosphere soil.</title>
        <authorList>
            <person name="Luo X."/>
        </authorList>
    </citation>
    <scope>NUCLEOTIDE SEQUENCE [LARGE SCALE GENOMIC DNA]</scope>
    <source>
        <strain evidence="2 3">NEAU-H7</strain>
    </source>
</reference>
<dbReference type="EMBL" id="JAGFNS010000035">
    <property type="protein sequence ID" value="MBO3743168.1"/>
    <property type="molecule type" value="Genomic_DNA"/>
</dbReference>
<feature type="region of interest" description="Disordered" evidence="1">
    <location>
        <begin position="1276"/>
        <end position="1351"/>
    </location>
</feature>